<dbReference type="GO" id="GO:0006382">
    <property type="term" value="P:adenosine to inosine editing"/>
    <property type="evidence" value="ECO:0007669"/>
    <property type="project" value="TreeGrafter"/>
</dbReference>
<dbReference type="GO" id="GO:0006396">
    <property type="term" value="P:RNA processing"/>
    <property type="evidence" value="ECO:0007669"/>
    <property type="project" value="InterPro"/>
</dbReference>
<dbReference type="PROSITE" id="PS50141">
    <property type="entry name" value="A_DEAMIN_EDITASE"/>
    <property type="match status" value="1"/>
</dbReference>
<dbReference type="Pfam" id="PF02137">
    <property type="entry name" value="A_deamin"/>
    <property type="match status" value="1"/>
</dbReference>
<dbReference type="Proteomes" id="UP000728032">
    <property type="component" value="Unassembled WGS sequence"/>
</dbReference>
<evidence type="ECO:0000313" key="6">
    <source>
        <dbReference type="Proteomes" id="UP000728032"/>
    </source>
</evidence>
<feature type="domain" description="A to I editase" evidence="4">
    <location>
        <begin position="325"/>
        <end position="430"/>
    </location>
</feature>
<dbReference type="AlphaFoldDB" id="A0A7R9QTV9"/>
<dbReference type="EMBL" id="OC926281">
    <property type="protein sequence ID" value="CAD7656622.1"/>
    <property type="molecule type" value="Genomic_DNA"/>
</dbReference>
<dbReference type="InterPro" id="IPR014720">
    <property type="entry name" value="dsRBD_dom"/>
</dbReference>
<dbReference type="GO" id="GO:0008251">
    <property type="term" value="F:tRNA-specific adenosine deaminase activity"/>
    <property type="evidence" value="ECO:0007669"/>
    <property type="project" value="TreeGrafter"/>
</dbReference>
<feature type="region of interest" description="Disordered" evidence="2">
    <location>
        <begin position="74"/>
        <end position="99"/>
    </location>
</feature>
<accession>A0A7R9QTV9</accession>
<feature type="non-terminal residue" evidence="5">
    <location>
        <position position="1"/>
    </location>
</feature>
<feature type="region of interest" description="Disordered" evidence="2">
    <location>
        <begin position="414"/>
        <end position="433"/>
    </location>
</feature>
<dbReference type="PANTHER" id="PTHR10910:SF62">
    <property type="entry name" value="AT07585P-RELATED"/>
    <property type="match status" value="1"/>
</dbReference>
<evidence type="ECO:0000259" key="4">
    <source>
        <dbReference type="PROSITE" id="PS50141"/>
    </source>
</evidence>
<keyword evidence="1" id="KW-0694">RNA-binding</keyword>
<gene>
    <name evidence="5" type="ORF">ONB1V03_LOCUS13258</name>
</gene>
<dbReference type="PROSITE" id="PS50137">
    <property type="entry name" value="DS_RBD"/>
    <property type="match status" value="2"/>
</dbReference>
<dbReference type="SMART" id="SM00358">
    <property type="entry name" value="DSRM"/>
    <property type="match status" value="1"/>
</dbReference>
<name>A0A7R9QTV9_9ACAR</name>
<feature type="compositionally biased region" description="Basic and acidic residues" evidence="2">
    <location>
        <begin position="415"/>
        <end position="425"/>
    </location>
</feature>
<dbReference type="OrthoDB" id="10268011at2759"/>
<evidence type="ECO:0000256" key="1">
    <source>
        <dbReference type="PROSITE-ProRule" id="PRU00266"/>
    </source>
</evidence>
<evidence type="ECO:0000256" key="2">
    <source>
        <dbReference type="SAM" id="MobiDB-lite"/>
    </source>
</evidence>
<evidence type="ECO:0000259" key="3">
    <source>
        <dbReference type="PROSITE" id="PS50137"/>
    </source>
</evidence>
<dbReference type="GO" id="GO:0005730">
    <property type="term" value="C:nucleolus"/>
    <property type="evidence" value="ECO:0007669"/>
    <property type="project" value="TreeGrafter"/>
</dbReference>
<feature type="compositionally biased region" description="Pro residues" evidence="2">
    <location>
        <begin position="79"/>
        <end position="88"/>
    </location>
</feature>
<feature type="domain" description="DRBM" evidence="3">
    <location>
        <begin position="1"/>
        <end position="27"/>
    </location>
</feature>
<dbReference type="SUPFAM" id="SSF54768">
    <property type="entry name" value="dsRNA-binding domain-like"/>
    <property type="match status" value="1"/>
</dbReference>
<evidence type="ECO:0000313" key="5">
    <source>
        <dbReference type="EMBL" id="CAD7656622.1"/>
    </source>
</evidence>
<feature type="domain" description="DRBM" evidence="3">
    <location>
        <begin position="180"/>
        <end position="246"/>
    </location>
</feature>
<dbReference type="GO" id="GO:0005737">
    <property type="term" value="C:cytoplasm"/>
    <property type="evidence" value="ECO:0007669"/>
    <property type="project" value="TreeGrafter"/>
</dbReference>
<protein>
    <submittedName>
        <fullName evidence="5">Uncharacterized protein</fullName>
    </submittedName>
</protein>
<dbReference type="EMBL" id="CAJPVJ010011456">
    <property type="protein sequence ID" value="CAG2173809.1"/>
    <property type="molecule type" value="Genomic_DNA"/>
</dbReference>
<dbReference type="GO" id="GO:0003726">
    <property type="term" value="F:double-stranded RNA adenosine deaminase activity"/>
    <property type="evidence" value="ECO:0007669"/>
    <property type="project" value="TreeGrafter"/>
</dbReference>
<dbReference type="InterPro" id="IPR002466">
    <property type="entry name" value="A_deamin"/>
</dbReference>
<sequence>MTFEGTSRTKQRARHEAARHAIQYFSQTVPLLPEPTLLAPHDSRFRNRYDHYHRYQPYYRSHAIRDIPFHRRADVQPYSRPPLGPQEPQPSGGDDRPVGQTVEAVEPKADANRRLTDDFTADDFTADDYTADDFVEFCDNKIDEQLEEMFTSEDTSEQHVTNRKERIILRVTGDSPANQNPVSLIHELQPNAKWVCTELNTGRSHSSSFEMRLLLPLANECFTGVGRTKKLAKCEAASKALLQMYNISLSPPNDTASGHIQHRNTVHIAQEPLVLKQDIADRIGRQVMTKCSEIWDKLVELKKWTVLSAIVLTDETNAEFVDVICMTSGTKCVKGDSLSMNGSALNDCHAEVLSRRAFVSYIYGQIESLVDNNFEDKPELIVERRVDGFGFRLKKHIKVNLFISTAPCGDSRVFSPKEEEGDAHPNRQTRGLL</sequence>
<dbReference type="Gene3D" id="3.30.160.20">
    <property type="match status" value="1"/>
</dbReference>
<reference evidence="5" key="1">
    <citation type="submission" date="2020-11" db="EMBL/GenBank/DDBJ databases">
        <authorList>
            <person name="Tran Van P."/>
        </authorList>
    </citation>
    <scope>NUCLEOTIDE SEQUENCE</scope>
</reference>
<dbReference type="PANTHER" id="PTHR10910">
    <property type="entry name" value="EUKARYOTE SPECIFIC DSRNA BINDING PROTEIN"/>
    <property type="match status" value="1"/>
</dbReference>
<dbReference type="GO" id="GO:0003725">
    <property type="term" value="F:double-stranded RNA binding"/>
    <property type="evidence" value="ECO:0007669"/>
    <property type="project" value="TreeGrafter"/>
</dbReference>
<organism evidence="5">
    <name type="scientific">Oppiella nova</name>
    <dbReference type="NCBI Taxonomy" id="334625"/>
    <lineage>
        <taxon>Eukaryota</taxon>
        <taxon>Metazoa</taxon>
        <taxon>Ecdysozoa</taxon>
        <taxon>Arthropoda</taxon>
        <taxon>Chelicerata</taxon>
        <taxon>Arachnida</taxon>
        <taxon>Acari</taxon>
        <taxon>Acariformes</taxon>
        <taxon>Sarcoptiformes</taxon>
        <taxon>Oribatida</taxon>
        <taxon>Brachypylina</taxon>
        <taxon>Oppioidea</taxon>
        <taxon>Oppiidae</taxon>
        <taxon>Oppiella</taxon>
    </lineage>
</organism>
<keyword evidence="6" id="KW-1185">Reference proteome</keyword>
<proteinExistence type="predicted"/>